<evidence type="ECO:0000313" key="1">
    <source>
        <dbReference type="EMBL" id="UWX54633.1"/>
    </source>
</evidence>
<gene>
    <name evidence="1" type="ORF">NYZ99_17465</name>
</gene>
<keyword evidence="2" id="KW-1185">Reference proteome</keyword>
<dbReference type="EMBL" id="CP104205">
    <property type="protein sequence ID" value="UWX54633.1"/>
    <property type="molecule type" value="Genomic_DNA"/>
</dbReference>
<organism evidence="1 2">
    <name type="scientific">Maribacter litopenaei</name>
    <dbReference type="NCBI Taxonomy" id="2976127"/>
    <lineage>
        <taxon>Bacteria</taxon>
        <taxon>Pseudomonadati</taxon>
        <taxon>Bacteroidota</taxon>
        <taxon>Flavobacteriia</taxon>
        <taxon>Flavobacteriales</taxon>
        <taxon>Flavobacteriaceae</taxon>
        <taxon>Maribacter</taxon>
    </lineage>
</organism>
<evidence type="ECO:0008006" key="3">
    <source>
        <dbReference type="Google" id="ProtNLM"/>
    </source>
</evidence>
<proteinExistence type="predicted"/>
<accession>A0ABY5Y6Y9</accession>
<protein>
    <recommendedName>
        <fullName evidence="3">TonB-dependent receptor</fullName>
    </recommendedName>
</protein>
<dbReference type="RefSeq" id="WP_260572491.1">
    <property type="nucleotide sequence ID" value="NZ_CP104205.1"/>
</dbReference>
<sequence length="66" mass="7080">MRLSLAGQNLFTITGYDGINPDPNLADGGDLGDLRSAQPNPLVPGIERREAYFTSTTITLGLNVNF</sequence>
<evidence type="ECO:0000313" key="2">
    <source>
        <dbReference type="Proteomes" id="UP001059209"/>
    </source>
</evidence>
<name>A0ABY5Y6Y9_9FLAO</name>
<dbReference type="Proteomes" id="UP001059209">
    <property type="component" value="Chromosome"/>
</dbReference>
<reference evidence="1" key="1">
    <citation type="submission" date="2022-09" db="EMBL/GenBank/DDBJ databases">
        <title>Maribacter litopenaei sp. nov., isolated from the intestinal tract of the Pacific White Shrimp, Litopenaeus vannamei.</title>
        <authorList>
            <person name="Kim S.Y."/>
            <person name="Hwang C.Y."/>
        </authorList>
    </citation>
    <scope>NUCLEOTIDE SEQUENCE</scope>
    <source>
        <strain evidence="1">HL-LV01</strain>
    </source>
</reference>